<accession>A0ABU9G2V6</accession>
<dbReference type="EMBL" id="JBAKAR010000003">
    <property type="protein sequence ID" value="MEL0612813.1"/>
    <property type="molecule type" value="Genomic_DNA"/>
</dbReference>
<keyword evidence="2" id="KW-1185">Reference proteome</keyword>
<evidence type="ECO:0008006" key="3">
    <source>
        <dbReference type="Google" id="ProtNLM"/>
    </source>
</evidence>
<organism evidence="1 2">
    <name type="scientific">Marinomonas arenicola</name>
    <dbReference type="NCBI Taxonomy" id="569601"/>
    <lineage>
        <taxon>Bacteria</taxon>
        <taxon>Pseudomonadati</taxon>
        <taxon>Pseudomonadota</taxon>
        <taxon>Gammaproteobacteria</taxon>
        <taxon>Oceanospirillales</taxon>
        <taxon>Oceanospirillaceae</taxon>
        <taxon>Marinomonas</taxon>
    </lineage>
</organism>
<evidence type="ECO:0000313" key="1">
    <source>
        <dbReference type="EMBL" id="MEL0612813.1"/>
    </source>
</evidence>
<protein>
    <recommendedName>
        <fullName evidence="3">Tryptophan synthase subunit beta like protein</fullName>
    </recommendedName>
</protein>
<gene>
    <name evidence="1" type="ORF">V6242_06620</name>
</gene>
<name>A0ABU9G2V6_9GAMM</name>
<dbReference type="Proteomes" id="UP001379949">
    <property type="component" value="Unassembled WGS sequence"/>
</dbReference>
<comment type="caution">
    <text evidence="1">The sequence shown here is derived from an EMBL/GenBank/DDBJ whole genome shotgun (WGS) entry which is preliminary data.</text>
</comment>
<proteinExistence type="predicted"/>
<evidence type="ECO:0000313" key="2">
    <source>
        <dbReference type="Proteomes" id="UP001379949"/>
    </source>
</evidence>
<sequence length="121" mass="13550">MLYAKINKDGDIIDVATTQSNDYKLLVAPDDPVVAALLESKFKSTEESTQEFLSGSDGDMMRIIEDLIDLLSEKRIIQFTELPMAAQKKLLSRKWVRGVHNGGEDSLIDDEFSNNDNDSLI</sequence>
<reference evidence="1 2" key="1">
    <citation type="submission" date="2024-02" db="EMBL/GenBank/DDBJ databases">
        <title>Bacteria isolated from the canopy kelp, Nereocystis luetkeana.</title>
        <authorList>
            <person name="Pfister C.A."/>
            <person name="Younker I.T."/>
            <person name="Light S.H."/>
        </authorList>
    </citation>
    <scope>NUCLEOTIDE SEQUENCE [LARGE SCALE GENOMIC DNA]</scope>
    <source>
        <strain evidence="1 2">TI.4.07</strain>
    </source>
</reference>
<dbReference type="RefSeq" id="WP_341563882.1">
    <property type="nucleotide sequence ID" value="NZ_JBAKAQ010000003.1"/>
</dbReference>